<gene>
    <name evidence="4" type="ORF">I6H06_06870</name>
    <name evidence="5" type="ORF">NFI99_09845</name>
</gene>
<dbReference type="CDD" id="cd19438">
    <property type="entry name" value="lipocalin_Blc-like"/>
    <property type="match status" value="1"/>
</dbReference>
<dbReference type="EMBL" id="CP065600">
    <property type="protein sequence ID" value="QPQ91339.1"/>
    <property type="molecule type" value="Genomic_DNA"/>
</dbReference>
<dbReference type="RefSeq" id="WP_045678790.1">
    <property type="nucleotide sequence ID" value="NZ_CP021075.1"/>
</dbReference>
<protein>
    <recommendedName>
        <fullName evidence="2">Outer membrane lipoprotein Blc</fullName>
    </recommendedName>
</protein>
<dbReference type="InterPro" id="IPR002446">
    <property type="entry name" value="Lipocalin_bac"/>
</dbReference>
<keyword evidence="2" id="KW-0998">Cell outer membrane</keyword>
<dbReference type="PANTHER" id="PTHR10612:SF34">
    <property type="entry name" value="APOLIPOPROTEIN D"/>
    <property type="match status" value="1"/>
</dbReference>
<dbReference type="PANTHER" id="PTHR10612">
    <property type="entry name" value="APOLIPOPROTEIN D"/>
    <property type="match status" value="1"/>
</dbReference>
<name>A0AAP9Y041_BURGL</name>
<reference evidence="5" key="2">
    <citation type="submission" date="2022-06" db="EMBL/GenBank/DDBJ databases">
        <title>Draft genome sequence of Burkholderia glumae strain GR20004 isolated from rice panicle showing bacterial panicle blight.</title>
        <authorList>
            <person name="Choi S.Y."/>
            <person name="Lee Y.H."/>
        </authorList>
    </citation>
    <scope>NUCLEOTIDE SEQUENCE</scope>
    <source>
        <strain evidence="5">GR20004</strain>
    </source>
</reference>
<dbReference type="GO" id="GO:0006950">
    <property type="term" value="P:response to stress"/>
    <property type="evidence" value="ECO:0007669"/>
    <property type="project" value="UniProtKB-ARBA"/>
</dbReference>
<keyword evidence="7" id="KW-1185">Reference proteome</keyword>
<dbReference type="Proteomes" id="UP000594892">
    <property type="component" value="Chromosome 1"/>
</dbReference>
<dbReference type="PROSITE" id="PS51257">
    <property type="entry name" value="PROKAR_LIPOPROTEIN"/>
    <property type="match status" value="1"/>
</dbReference>
<feature type="domain" description="Lipocalin/cytosolic fatty-acid binding" evidence="3">
    <location>
        <begin position="54"/>
        <end position="192"/>
    </location>
</feature>
<accession>A0AAP9Y041</accession>
<evidence type="ECO:0000256" key="2">
    <source>
        <dbReference type="PIRNR" id="PIRNR036893"/>
    </source>
</evidence>
<comment type="subcellular location">
    <subcellularLocation>
        <location evidence="2">Cell outer membrane</location>
    </subcellularLocation>
</comment>
<dbReference type="PIRSF" id="PIRSF036893">
    <property type="entry name" value="Lipocalin_ApoD"/>
    <property type="match status" value="1"/>
</dbReference>
<evidence type="ECO:0000313" key="5">
    <source>
        <dbReference type="EMBL" id="USS44068.1"/>
    </source>
</evidence>
<sequence>MTSPARPAGAPAEPARRRALLALAAAPALLGAACHDAPRNPNPRADVPLVPVPVDLPRYMGRWYVIAHLPYWAERGFVASRAEWTLRPDGRIDDRFIARRGFDGPERRFHFVDTALPGGGEWRVRLLWPIHVSQLTLFVDPDYRTTLLGYRGKHLGWVFAREPELDDATYRGLLARFDTFGYDTSRFLRVPQKREQLGREGFEPAAG</sequence>
<proteinExistence type="inferred from homology"/>
<dbReference type="InterPro" id="IPR047202">
    <property type="entry name" value="Lipocalin_Blc-like_dom"/>
</dbReference>
<organism evidence="4 6">
    <name type="scientific">Burkholderia glumae</name>
    <name type="common">Pseudomonas glumae</name>
    <dbReference type="NCBI Taxonomy" id="337"/>
    <lineage>
        <taxon>Bacteria</taxon>
        <taxon>Pseudomonadati</taxon>
        <taxon>Pseudomonadota</taxon>
        <taxon>Betaproteobacteria</taxon>
        <taxon>Burkholderiales</taxon>
        <taxon>Burkholderiaceae</taxon>
        <taxon>Burkholderia</taxon>
    </lineage>
</organism>
<dbReference type="GO" id="GO:0009279">
    <property type="term" value="C:cell outer membrane"/>
    <property type="evidence" value="ECO:0007669"/>
    <property type="project" value="UniProtKB-SubCell"/>
</dbReference>
<dbReference type="GeneID" id="45694081"/>
<reference evidence="4 6" key="1">
    <citation type="submission" date="2020-12" db="EMBL/GenBank/DDBJ databases">
        <title>FDA dAtabase for Regulatory Grade micrObial Sequences (FDA-ARGOS): Supporting development and validation of Infectious Disease Dx tests.</title>
        <authorList>
            <person name="Minogue T."/>
            <person name="Wolcott M."/>
            <person name="Wasieloski L."/>
            <person name="Aguilar W."/>
            <person name="Moore D."/>
            <person name="Jaissle J."/>
            <person name="Tallon L."/>
            <person name="Sadzewicz L."/>
            <person name="Zhao X."/>
            <person name="Boylan J."/>
            <person name="Ott S."/>
            <person name="Bowen H."/>
            <person name="Vavikolanu K."/>
            <person name="Mehta A."/>
            <person name="Aluvathingal J."/>
            <person name="Nadendla S."/>
            <person name="Yan Y."/>
            <person name="Sichtig H."/>
        </authorList>
    </citation>
    <scope>NUCLEOTIDE SEQUENCE [LARGE SCALE GENOMIC DNA]</scope>
    <source>
        <strain evidence="4 6">FDAARGOS_949</strain>
    </source>
</reference>
<evidence type="ECO:0000313" key="6">
    <source>
        <dbReference type="Proteomes" id="UP000594892"/>
    </source>
</evidence>
<dbReference type="PRINTS" id="PR01171">
    <property type="entry name" value="BCTLIPOCALIN"/>
</dbReference>
<dbReference type="Pfam" id="PF08212">
    <property type="entry name" value="Lipocalin_2"/>
    <property type="match status" value="1"/>
</dbReference>
<evidence type="ECO:0000313" key="4">
    <source>
        <dbReference type="EMBL" id="QPQ91339.1"/>
    </source>
</evidence>
<comment type="similarity">
    <text evidence="1 2">Belongs to the calycin superfamily. Lipocalin family.</text>
</comment>
<evidence type="ECO:0000256" key="1">
    <source>
        <dbReference type="ARBA" id="ARBA00006889"/>
    </source>
</evidence>
<comment type="subunit">
    <text evidence="2">Homodimer.</text>
</comment>
<dbReference type="InterPro" id="IPR012674">
    <property type="entry name" value="Calycin"/>
</dbReference>
<evidence type="ECO:0000259" key="3">
    <source>
        <dbReference type="Pfam" id="PF08212"/>
    </source>
</evidence>
<dbReference type="EMBL" id="CP099583">
    <property type="protein sequence ID" value="USS44068.1"/>
    <property type="molecule type" value="Genomic_DNA"/>
</dbReference>
<dbReference type="SUPFAM" id="SSF50814">
    <property type="entry name" value="Lipocalins"/>
    <property type="match status" value="1"/>
</dbReference>
<comment type="function">
    <text evidence="2">Involved in the storage or transport of lipids necessary for membrane maintenance under stressful conditions. Displays a binding preference for lysophospholipids.</text>
</comment>
<dbReference type="Gene3D" id="2.40.128.20">
    <property type="match status" value="1"/>
</dbReference>
<evidence type="ECO:0000313" key="7">
    <source>
        <dbReference type="Proteomes" id="UP001056386"/>
    </source>
</evidence>
<dbReference type="InterPro" id="IPR000566">
    <property type="entry name" value="Lipocln_cytosolic_FA-bd_dom"/>
</dbReference>
<keyword evidence="2" id="KW-0472">Membrane</keyword>
<dbReference type="AlphaFoldDB" id="A0AAP9Y041"/>
<dbReference type="GO" id="GO:0008289">
    <property type="term" value="F:lipid binding"/>
    <property type="evidence" value="ECO:0007669"/>
    <property type="project" value="UniProtKB-UniRule"/>
</dbReference>
<dbReference type="InterPro" id="IPR022271">
    <property type="entry name" value="Lipocalin_ApoD"/>
</dbReference>
<dbReference type="Proteomes" id="UP001056386">
    <property type="component" value="Chromosome 2"/>
</dbReference>
<keyword evidence="2" id="KW-0446">Lipid-binding</keyword>
<keyword evidence="2" id="KW-0449">Lipoprotein</keyword>